<evidence type="ECO:0000259" key="11">
    <source>
        <dbReference type="PROSITE" id="PS50011"/>
    </source>
</evidence>
<dbReference type="PROSITE" id="PS00107">
    <property type="entry name" value="PROTEIN_KINASE_ATP"/>
    <property type="match status" value="1"/>
</dbReference>
<dbReference type="Gene3D" id="1.10.510.10">
    <property type="entry name" value="Transferase(Phosphotransferase) domain 1"/>
    <property type="match status" value="1"/>
</dbReference>
<keyword evidence="4 9" id="KW-0547">Nucleotide-binding</keyword>
<keyword evidence="13" id="KW-1185">Reference proteome</keyword>
<sequence length="518" mass="58177">MYIYELPYDINKELCRLLDNDEDWKELAGHMKYSAFDVNEIQQIARRQETSPTGQLLTQWSQLNHKVEELFMLLYHMKHITALRCLTPVVDKPFHRLLQKHDSKTVKDKHPLSYEGNLNKQKTQKVHGSDSSGIPLPVMLFEERRHVPVRSEAAVTTHTDTSITDSSKNTSSTQGKPDILDDEFLRQVSAIPMLKYEDLKEATNNWSESNLLGRGGFGQVFKGEWKLSLVAVKKLSSNDAKNKELIREMCLNQYRHDNILPLYGYSLGGPEACLVYQFMAGGSLEQRLRHRSAHPPLSWSQRYRIAHGVARGLQFLHTMAGTPLIHGDIKPANILLDQCVMPKIGDFGLARKGPYGDDRTHLKVSRVHGTRPYLPDEYLRSRVLSPAVDVFSFGVLLLEMATALPAADRARAAMLLSDHAHQLARDGVDYGNCCTAAACCCWRWPRRCPPPTARAPPCCSATTRTSWPGTGSTTVTVVQLRRAAAGDGHGAARRRPRARRHAAQRPRAPAGQGRGRLR</sequence>
<evidence type="ECO:0000256" key="6">
    <source>
        <dbReference type="ARBA" id="ARBA00022840"/>
    </source>
</evidence>
<feature type="compositionally biased region" description="Low complexity" evidence="10">
    <location>
        <begin position="156"/>
        <end position="167"/>
    </location>
</feature>
<dbReference type="InterPro" id="IPR000719">
    <property type="entry name" value="Prot_kinase_dom"/>
</dbReference>
<evidence type="ECO:0000256" key="4">
    <source>
        <dbReference type="ARBA" id="ARBA00022741"/>
    </source>
</evidence>
<dbReference type="InterPro" id="IPR051824">
    <property type="entry name" value="LRR_Rcpt-Like_S/T_Kinase"/>
</dbReference>
<evidence type="ECO:0000259" key="12">
    <source>
        <dbReference type="PROSITE" id="PS50017"/>
    </source>
</evidence>
<evidence type="ECO:0000256" key="10">
    <source>
        <dbReference type="SAM" id="MobiDB-lite"/>
    </source>
</evidence>
<dbReference type="GO" id="GO:0016301">
    <property type="term" value="F:kinase activity"/>
    <property type="evidence" value="ECO:0007669"/>
    <property type="project" value="UniProtKB-KW"/>
</dbReference>
<feature type="compositionally biased region" description="Basic residues" evidence="10">
    <location>
        <begin position="491"/>
        <end position="504"/>
    </location>
</feature>
<dbReference type="Proteomes" id="UP001652582">
    <property type="component" value="Chromosome 24"/>
</dbReference>
<dbReference type="InterPro" id="IPR011009">
    <property type="entry name" value="Kinase-like_dom_sf"/>
</dbReference>
<keyword evidence="3" id="KW-0808">Transferase</keyword>
<gene>
    <name evidence="14" type="primary">LOC112054511</name>
</gene>
<dbReference type="PANTHER" id="PTHR48006">
    <property type="entry name" value="LEUCINE-RICH REPEAT-CONTAINING PROTEIN DDB_G0281931-RELATED"/>
    <property type="match status" value="1"/>
</dbReference>
<evidence type="ECO:0000256" key="1">
    <source>
        <dbReference type="ARBA" id="ARBA00012513"/>
    </source>
</evidence>
<dbReference type="InterPro" id="IPR011029">
    <property type="entry name" value="DEATH-like_dom_sf"/>
</dbReference>
<evidence type="ECO:0000256" key="9">
    <source>
        <dbReference type="PROSITE-ProRule" id="PRU10141"/>
    </source>
</evidence>
<protein>
    <recommendedName>
        <fullName evidence="1">non-specific serine/threonine protein kinase</fullName>
        <ecNumber evidence="1">2.7.11.1</ecNumber>
    </recommendedName>
</protein>
<organism evidence="13 14">
    <name type="scientific">Bicyclus anynana</name>
    <name type="common">Squinting bush brown butterfly</name>
    <dbReference type="NCBI Taxonomy" id="110368"/>
    <lineage>
        <taxon>Eukaryota</taxon>
        <taxon>Metazoa</taxon>
        <taxon>Ecdysozoa</taxon>
        <taxon>Arthropoda</taxon>
        <taxon>Hexapoda</taxon>
        <taxon>Insecta</taxon>
        <taxon>Pterygota</taxon>
        <taxon>Neoptera</taxon>
        <taxon>Endopterygota</taxon>
        <taxon>Lepidoptera</taxon>
        <taxon>Glossata</taxon>
        <taxon>Ditrysia</taxon>
        <taxon>Papilionoidea</taxon>
        <taxon>Nymphalidae</taxon>
        <taxon>Satyrinae</taxon>
        <taxon>Satyrini</taxon>
        <taxon>Mycalesina</taxon>
        <taxon>Bicyclus</taxon>
    </lineage>
</organism>
<dbReference type="SMART" id="SM00220">
    <property type="entry name" value="S_TKc"/>
    <property type="match status" value="1"/>
</dbReference>
<evidence type="ECO:0000256" key="3">
    <source>
        <dbReference type="ARBA" id="ARBA00022679"/>
    </source>
</evidence>
<dbReference type="Pfam" id="PF00531">
    <property type="entry name" value="Death"/>
    <property type="match status" value="1"/>
</dbReference>
<comment type="catalytic activity">
    <reaction evidence="8">
        <text>L-seryl-[protein] + ATP = O-phospho-L-seryl-[protein] + ADP + H(+)</text>
        <dbReference type="Rhea" id="RHEA:17989"/>
        <dbReference type="Rhea" id="RHEA-COMP:9863"/>
        <dbReference type="Rhea" id="RHEA-COMP:11604"/>
        <dbReference type="ChEBI" id="CHEBI:15378"/>
        <dbReference type="ChEBI" id="CHEBI:29999"/>
        <dbReference type="ChEBI" id="CHEBI:30616"/>
        <dbReference type="ChEBI" id="CHEBI:83421"/>
        <dbReference type="ChEBI" id="CHEBI:456216"/>
        <dbReference type="EC" id="2.7.11.1"/>
    </reaction>
</comment>
<keyword evidence="5 14" id="KW-0418">Kinase</keyword>
<comment type="catalytic activity">
    <reaction evidence="7">
        <text>L-threonyl-[protein] + ATP = O-phospho-L-threonyl-[protein] + ADP + H(+)</text>
        <dbReference type="Rhea" id="RHEA:46608"/>
        <dbReference type="Rhea" id="RHEA-COMP:11060"/>
        <dbReference type="Rhea" id="RHEA-COMP:11605"/>
        <dbReference type="ChEBI" id="CHEBI:15378"/>
        <dbReference type="ChEBI" id="CHEBI:30013"/>
        <dbReference type="ChEBI" id="CHEBI:30616"/>
        <dbReference type="ChEBI" id="CHEBI:61977"/>
        <dbReference type="ChEBI" id="CHEBI:456216"/>
        <dbReference type="EC" id="2.7.11.1"/>
    </reaction>
</comment>
<dbReference type="InterPro" id="IPR001245">
    <property type="entry name" value="Ser-Thr/Tyr_kinase_cat_dom"/>
</dbReference>
<proteinExistence type="predicted"/>
<dbReference type="EC" id="2.7.11.1" evidence="1"/>
<dbReference type="PROSITE" id="PS50011">
    <property type="entry name" value="PROTEIN_KINASE_DOM"/>
    <property type="match status" value="1"/>
</dbReference>
<feature type="region of interest" description="Disordered" evidence="10">
    <location>
        <begin position="484"/>
        <end position="518"/>
    </location>
</feature>
<keyword evidence="2" id="KW-0723">Serine/threonine-protein kinase</keyword>
<dbReference type="GeneID" id="112054511"/>
<dbReference type="PANTHER" id="PTHR48006:SF102">
    <property type="entry name" value="LEUCINE-RICH REPEAT-CONTAINING PROTEIN DDB_G0281931-RELATED"/>
    <property type="match status" value="1"/>
</dbReference>
<dbReference type="InterPro" id="IPR008271">
    <property type="entry name" value="Ser/Thr_kinase_AS"/>
</dbReference>
<reference evidence="14" key="1">
    <citation type="submission" date="2025-08" db="UniProtKB">
        <authorList>
            <consortium name="RefSeq"/>
        </authorList>
    </citation>
    <scope>IDENTIFICATION</scope>
</reference>
<dbReference type="SUPFAM" id="SSF47986">
    <property type="entry name" value="DEATH domain"/>
    <property type="match status" value="1"/>
</dbReference>
<dbReference type="Gene3D" id="1.10.533.10">
    <property type="entry name" value="Death Domain, Fas"/>
    <property type="match status" value="1"/>
</dbReference>
<dbReference type="InterPro" id="IPR000488">
    <property type="entry name" value="Death_dom"/>
</dbReference>
<keyword evidence="6 9" id="KW-0067">ATP-binding</keyword>
<accession>A0ABM3M0M2</accession>
<feature type="domain" description="Protein kinase" evidence="11">
    <location>
        <begin position="206"/>
        <end position="518"/>
    </location>
</feature>
<evidence type="ECO:0000313" key="13">
    <source>
        <dbReference type="Proteomes" id="UP001652582"/>
    </source>
</evidence>
<feature type="domain" description="Death" evidence="12">
    <location>
        <begin position="22"/>
        <end position="80"/>
    </location>
</feature>
<feature type="region of interest" description="Disordered" evidence="10">
    <location>
        <begin position="151"/>
        <end position="178"/>
    </location>
</feature>
<dbReference type="Gene3D" id="3.30.200.20">
    <property type="entry name" value="Phosphorylase Kinase, domain 1"/>
    <property type="match status" value="1"/>
</dbReference>
<dbReference type="RefSeq" id="XP_052744870.1">
    <property type="nucleotide sequence ID" value="XM_052888910.1"/>
</dbReference>
<dbReference type="PROSITE" id="PS00108">
    <property type="entry name" value="PROTEIN_KINASE_ST"/>
    <property type="match status" value="1"/>
</dbReference>
<evidence type="ECO:0000256" key="2">
    <source>
        <dbReference type="ARBA" id="ARBA00022527"/>
    </source>
</evidence>
<evidence type="ECO:0000256" key="5">
    <source>
        <dbReference type="ARBA" id="ARBA00022777"/>
    </source>
</evidence>
<dbReference type="Pfam" id="PF07714">
    <property type="entry name" value="PK_Tyr_Ser-Thr"/>
    <property type="match status" value="1"/>
</dbReference>
<dbReference type="InterPro" id="IPR017441">
    <property type="entry name" value="Protein_kinase_ATP_BS"/>
</dbReference>
<feature type="binding site" evidence="9">
    <location>
        <position position="234"/>
    </location>
    <ligand>
        <name>ATP</name>
        <dbReference type="ChEBI" id="CHEBI:30616"/>
    </ligand>
</feature>
<evidence type="ECO:0000256" key="8">
    <source>
        <dbReference type="ARBA" id="ARBA00048679"/>
    </source>
</evidence>
<dbReference type="PROSITE" id="PS50017">
    <property type="entry name" value="DEATH_DOMAIN"/>
    <property type="match status" value="1"/>
</dbReference>
<evidence type="ECO:0000313" key="14">
    <source>
        <dbReference type="RefSeq" id="XP_052744870.1"/>
    </source>
</evidence>
<name>A0ABM3M0M2_BICAN</name>
<evidence type="ECO:0000256" key="7">
    <source>
        <dbReference type="ARBA" id="ARBA00047899"/>
    </source>
</evidence>
<dbReference type="SUPFAM" id="SSF56112">
    <property type="entry name" value="Protein kinase-like (PK-like)"/>
    <property type="match status" value="1"/>
</dbReference>